<evidence type="ECO:0000313" key="2">
    <source>
        <dbReference type="Proteomes" id="UP000007882"/>
    </source>
</evidence>
<gene>
    <name evidence="1" type="ordered locus">AMIS_58940</name>
</gene>
<dbReference type="AlphaFoldDB" id="I0HDM7"/>
<sequence length="129" mass="13679">MATVRDIDAADEWLEGWTARIDAQAARAARLAQRVAGLSAQARGHGASVTVGANGQVVGLDLDERMYDLSPHELSEEILAVMRSAQQSLVDQVAEEVHDTVGADSETGRAVLDGFARRFPAPAAEDSHG</sequence>
<dbReference type="InterPro" id="IPR036894">
    <property type="entry name" value="YbaB-like_sf"/>
</dbReference>
<name>I0HDM7_ACTM4</name>
<dbReference type="Proteomes" id="UP000007882">
    <property type="component" value="Chromosome"/>
</dbReference>
<dbReference type="HOGENOM" id="CLU_125326_1_1_11"/>
<dbReference type="eggNOG" id="COG3468">
    <property type="taxonomic scope" value="Bacteria"/>
</dbReference>
<dbReference type="Pfam" id="PF02575">
    <property type="entry name" value="YbaB_DNA_bd"/>
    <property type="match status" value="1"/>
</dbReference>
<dbReference type="KEGG" id="ams:AMIS_58940"/>
<keyword evidence="2" id="KW-1185">Reference proteome</keyword>
<dbReference type="Gene3D" id="3.30.1310.10">
    <property type="entry name" value="Nucleoid-associated protein YbaB-like domain"/>
    <property type="match status" value="1"/>
</dbReference>
<accession>I0HDM7</accession>
<organism evidence="1 2">
    <name type="scientific">Actinoplanes missouriensis (strain ATCC 14538 / DSM 43046 / CBS 188.64 / JCM 3121 / NBRC 102363 / NCIMB 12654 / NRRL B-3342 / UNCC 431)</name>
    <dbReference type="NCBI Taxonomy" id="512565"/>
    <lineage>
        <taxon>Bacteria</taxon>
        <taxon>Bacillati</taxon>
        <taxon>Actinomycetota</taxon>
        <taxon>Actinomycetes</taxon>
        <taxon>Micromonosporales</taxon>
        <taxon>Micromonosporaceae</taxon>
        <taxon>Actinoplanes</taxon>
    </lineage>
</organism>
<dbReference type="PATRIC" id="fig|512565.3.peg.5890"/>
<dbReference type="InterPro" id="IPR004401">
    <property type="entry name" value="YbaB/EbfC"/>
</dbReference>
<dbReference type="GO" id="GO:0003677">
    <property type="term" value="F:DNA binding"/>
    <property type="evidence" value="ECO:0007669"/>
    <property type="project" value="InterPro"/>
</dbReference>
<reference evidence="1 2" key="1">
    <citation type="submission" date="2012-02" db="EMBL/GenBank/DDBJ databases">
        <title>Complete genome sequence of Actinoplanes missouriensis 431 (= NBRC 102363).</title>
        <authorList>
            <person name="Ohnishi Y."/>
            <person name="Ishikawa J."/>
            <person name="Sekine M."/>
            <person name="Hosoyama A."/>
            <person name="Harada T."/>
            <person name="Narita H."/>
            <person name="Hata T."/>
            <person name="Konno Y."/>
            <person name="Tutikane K."/>
            <person name="Fujita N."/>
            <person name="Horinouchi S."/>
            <person name="Hayakawa M."/>
        </authorList>
    </citation>
    <scope>NUCLEOTIDE SEQUENCE [LARGE SCALE GENOMIC DNA]</scope>
    <source>
        <strain evidence="2">ATCC 14538 / DSM 43046 / CBS 188.64 / JCM 3121 / NBRC 102363 / NCIMB 12654 / NRRL B-3342 / UNCC 431</strain>
    </source>
</reference>
<proteinExistence type="predicted"/>
<dbReference type="EMBL" id="AP012319">
    <property type="protein sequence ID" value="BAL91114.1"/>
    <property type="molecule type" value="Genomic_DNA"/>
</dbReference>
<evidence type="ECO:0000313" key="1">
    <source>
        <dbReference type="EMBL" id="BAL91114.1"/>
    </source>
</evidence>
<protein>
    <recommendedName>
        <fullName evidence="3">YbaB/EbfC DNA-binding family protein</fullName>
    </recommendedName>
</protein>
<evidence type="ECO:0008006" key="3">
    <source>
        <dbReference type="Google" id="ProtNLM"/>
    </source>
</evidence>
<dbReference type="STRING" id="512565.AMIS_58940"/>